<proteinExistence type="predicted"/>
<feature type="compositionally biased region" description="Basic and acidic residues" evidence="1">
    <location>
        <begin position="72"/>
        <end position="85"/>
    </location>
</feature>
<feature type="compositionally biased region" description="Basic and acidic residues" evidence="1">
    <location>
        <begin position="19"/>
        <end position="28"/>
    </location>
</feature>
<reference evidence="2" key="1">
    <citation type="journal article" date="2015" name="Genome Announc.">
        <title>Draft Genome Sequence of Thiostrepton-Producing Streptomyces azureus ATCC 14921.</title>
        <authorList>
            <person name="Sakihara K."/>
            <person name="Maeda J."/>
            <person name="Tashiro K."/>
            <person name="Fujino Y."/>
            <person name="Kuhara S."/>
            <person name="Ohshima T."/>
            <person name="Ogata S."/>
            <person name="Doi K."/>
        </authorList>
    </citation>
    <scope>NUCLEOTIDE SEQUENCE [LARGE SCALE GENOMIC DNA]</scope>
    <source>
        <strain evidence="2">ATCC14921</strain>
    </source>
</reference>
<feature type="compositionally biased region" description="Basic and acidic residues" evidence="1">
    <location>
        <begin position="41"/>
        <end position="54"/>
    </location>
</feature>
<evidence type="ECO:0000313" key="2">
    <source>
        <dbReference type="EMBL" id="GAP52852.1"/>
    </source>
</evidence>
<dbReference type="Proteomes" id="UP000053859">
    <property type="component" value="Unassembled WGS sequence"/>
</dbReference>
<evidence type="ECO:0000256" key="1">
    <source>
        <dbReference type="SAM" id="MobiDB-lite"/>
    </source>
</evidence>
<sequence length="85" mass="9506">MWAGALSHCDLDALRKRVAETPWRKPPSEEDAGFYPTGHTNRPDTRTDRTHEPTGHTNAEGPGRGEPLVRAFDLKSGRRESNPRS</sequence>
<feature type="region of interest" description="Disordered" evidence="1">
    <location>
        <begin position="19"/>
        <end position="85"/>
    </location>
</feature>
<name>A0A0K8PY69_STRAJ</name>
<protein>
    <submittedName>
        <fullName evidence="2">Uncharacterized protein</fullName>
    </submittedName>
</protein>
<dbReference type="EMBL" id="DF968485">
    <property type="protein sequence ID" value="GAP52852.1"/>
    <property type="molecule type" value="Genomic_DNA"/>
</dbReference>
<keyword evidence="3" id="KW-1185">Reference proteome</keyword>
<dbReference type="AlphaFoldDB" id="A0A0K8PY69"/>
<evidence type="ECO:0000313" key="3">
    <source>
        <dbReference type="Proteomes" id="UP000053859"/>
    </source>
</evidence>
<accession>A0A0K8PY69</accession>
<gene>
    <name evidence="2" type="ORF">SAZU_7731</name>
</gene>
<organism evidence="2 3">
    <name type="scientific">Streptomyces azureus</name>
    <dbReference type="NCBI Taxonomy" id="146537"/>
    <lineage>
        <taxon>Bacteria</taxon>
        <taxon>Bacillati</taxon>
        <taxon>Actinomycetota</taxon>
        <taxon>Actinomycetes</taxon>
        <taxon>Kitasatosporales</taxon>
        <taxon>Streptomycetaceae</taxon>
        <taxon>Streptomyces</taxon>
    </lineage>
</organism>